<evidence type="ECO:0000256" key="1">
    <source>
        <dbReference type="PIRSR" id="PIRSR006661-1"/>
    </source>
</evidence>
<keyword evidence="4" id="KW-1185">Reference proteome</keyword>
<name>A0A1B7LHL8_9FIRM</name>
<feature type="active site" description="Nucleophile and sulfur donor" evidence="1">
    <location>
        <position position="169"/>
    </location>
</feature>
<evidence type="ECO:0000313" key="4">
    <source>
        <dbReference type="Proteomes" id="UP000078532"/>
    </source>
</evidence>
<accession>A0A1B7LHL8</accession>
<dbReference type="Pfam" id="PF02540">
    <property type="entry name" value="NAD_synthase"/>
    <property type="match status" value="1"/>
</dbReference>
<dbReference type="Proteomes" id="UP000078532">
    <property type="component" value="Unassembled WGS sequence"/>
</dbReference>
<dbReference type="EMBL" id="LYVF01000047">
    <property type="protein sequence ID" value="OAT85777.1"/>
    <property type="molecule type" value="Genomic_DNA"/>
</dbReference>
<dbReference type="GO" id="GO:0016783">
    <property type="term" value="F:sulfurtransferase activity"/>
    <property type="evidence" value="ECO:0007669"/>
    <property type="project" value="InterPro"/>
</dbReference>
<gene>
    <name evidence="3" type="ORF">A6M21_04590</name>
</gene>
<dbReference type="InterPro" id="IPR005232">
    <property type="entry name" value="LarE"/>
</dbReference>
<proteinExistence type="predicted"/>
<dbReference type="InterPro" id="IPR014729">
    <property type="entry name" value="Rossmann-like_a/b/a_fold"/>
</dbReference>
<dbReference type="STRING" id="1838280.A6M21_04590"/>
<dbReference type="SUPFAM" id="SSF52402">
    <property type="entry name" value="Adenine nucleotide alpha hydrolases-like"/>
    <property type="match status" value="1"/>
</dbReference>
<comment type="caution">
    <text evidence="3">The sequence shown here is derived from an EMBL/GenBank/DDBJ whole genome shotgun (WGS) entry which is preliminary data.</text>
</comment>
<dbReference type="Gene3D" id="3.40.50.620">
    <property type="entry name" value="HUPs"/>
    <property type="match status" value="1"/>
</dbReference>
<protein>
    <submittedName>
        <fullName evidence="3">TIGR00268 family protein</fullName>
    </submittedName>
</protein>
<sequence>MARLKEILRETGGVAVAYSGGVDSTFLAAVARDVLGEGVLAVTLASPLNPPGEVDEAAEMAGQLGLKHLIVEMPLLENENIAANPPLRCYYCKFEIMSGLKKLAGRHGIKHVVDGLNADDTGDYRPGIRACRELGVEHPLLEAGLTKEEIRTLSRERGLSSAAKPSAACLASRFPYGTRLTARGLERVGRAELLLKNLGFGQVRVRVHGDLARLEVSKSDLEDVLKQADIISAELKKMGYLYVALDLEGYRTGSMNDEILTVEKQDEV</sequence>
<dbReference type="InterPro" id="IPR022310">
    <property type="entry name" value="NAD/GMP_synthase"/>
</dbReference>
<dbReference type="PIRSF" id="PIRSF006661">
    <property type="entry name" value="PP-lp_UCP006661"/>
    <property type="match status" value="1"/>
</dbReference>
<feature type="domain" description="NAD/GMP synthase" evidence="2">
    <location>
        <begin position="12"/>
        <end position="72"/>
    </location>
</feature>
<organism evidence="3 4">
    <name type="scientific">Desulfotomaculum copahuensis</name>
    <dbReference type="NCBI Taxonomy" id="1838280"/>
    <lineage>
        <taxon>Bacteria</taxon>
        <taxon>Bacillati</taxon>
        <taxon>Bacillota</taxon>
        <taxon>Clostridia</taxon>
        <taxon>Eubacteriales</taxon>
        <taxon>Desulfotomaculaceae</taxon>
        <taxon>Desulfotomaculum</taxon>
    </lineage>
</organism>
<dbReference type="PANTHER" id="PTHR43169:SF2">
    <property type="entry name" value="NAD_GMP SYNTHASE DOMAIN-CONTAINING PROTEIN"/>
    <property type="match status" value="1"/>
</dbReference>
<dbReference type="PANTHER" id="PTHR43169">
    <property type="entry name" value="EXSB FAMILY PROTEIN"/>
    <property type="match status" value="1"/>
</dbReference>
<dbReference type="CDD" id="cd01990">
    <property type="entry name" value="LarE-like"/>
    <property type="match status" value="1"/>
</dbReference>
<dbReference type="AlphaFoldDB" id="A0A1B7LHL8"/>
<reference evidence="3 4" key="1">
    <citation type="submission" date="2016-04" db="EMBL/GenBank/DDBJ databases">
        <authorList>
            <person name="Evans L.H."/>
            <person name="Alamgir A."/>
            <person name="Owens N."/>
            <person name="Weber N.D."/>
            <person name="Virtaneva K."/>
            <person name="Barbian K."/>
            <person name="Babar A."/>
            <person name="Rosenke K."/>
        </authorList>
    </citation>
    <scope>NUCLEOTIDE SEQUENCE [LARGE SCALE GENOMIC DNA]</scope>
    <source>
        <strain evidence="3 4">LMa1</strain>
    </source>
</reference>
<dbReference type="NCBIfam" id="TIGR00268">
    <property type="entry name" value="ATP-dependent sacrificial sulfur transferase LarE"/>
    <property type="match status" value="1"/>
</dbReference>
<evidence type="ECO:0000313" key="3">
    <source>
        <dbReference type="EMBL" id="OAT85777.1"/>
    </source>
</evidence>
<dbReference type="InterPro" id="IPR052188">
    <property type="entry name" value="Ni-pincer_cofactor_biosynth"/>
</dbReference>
<dbReference type="GO" id="GO:0006163">
    <property type="term" value="P:purine nucleotide metabolic process"/>
    <property type="evidence" value="ECO:0007669"/>
    <property type="project" value="UniProtKB-ARBA"/>
</dbReference>
<evidence type="ECO:0000259" key="2">
    <source>
        <dbReference type="Pfam" id="PF02540"/>
    </source>
</evidence>